<comment type="caution">
    <text evidence="2">The sequence shown here is derived from an EMBL/GenBank/DDBJ whole genome shotgun (WGS) entry which is preliminary data.</text>
</comment>
<accession>A0A8S4EQT5</accession>
<evidence type="ECO:0000313" key="3">
    <source>
        <dbReference type="Proteomes" id="UP000653454"/>
    </source>
</evidence>
<gene>
    <name evidence="2" type="ORF">PLXY2_LOCUS6372</name>
</gene>
<keyword evidence="3" id="KW-1185">Reference proteome</keyword>
<feature type="compositionally biased region" description="Low complexity" evidence="1">
    <location>
        <begin position="29"/>
        <end position="38"/>
    </location>
</feature>
<dbReference type="EMBL" id="CAJHNJ030000020">
    <property type="protein sequence ID" value="CAG9118041.1"/>
    <property type="molecule type" value="Genomic_DNA"/>
</dbReference>
<dbReference type="OrthoDB" id="70030at2759"/>
<sequence>MGGSQSTRKLSVDNDNSIQVSQEALDRIQSQLAAKQASQPPPPQYAAPQYPAPPYYESRRPQQEHSSEEAYWNRRIEDLKKAHEKISATMQLEYQKTLKEANELFNSVNEKKVAIKTAPCQEEKAKVLQCYKANPDKSLLCSVLVNQFNDCVCKSRVAAVSATS</sequence>
<proteinExistence type="predicted"/>
<dbReference type="PANTHER" id="PTHR21588:SF18">
    <property type="entry name" value="MICOS COMPLEX SUBUNIT MIC19"/>
    <property type="match status" value="1"/>
</dbReference>
<dbReference type="KEGG" id="pxy:105382576"/>
<feature type="compositionally biased region" description="Basic and acidic residues" evidence="1">
    <location>
        <begin position="57"/>
        <end position="69"/>
    </location>
</feature>
<name>A0A8S4EQT5_PLUXY</name>
<evidence type="ECO:0000313" key="2">
    <source>
        <dbReference type="EMBL" id="CAG9118041.1"/>
    </source>
</evidence>
<dbReference type="Proteomes" id="UP000653454">
    <property type="component" value="Unassembled WGS sequence"/>
</dbReference>
<dbReference type="GO" id="GO:0007007">
    <property type="term" value="P:inner mitochondrial membrane organization"/>
    <property type="evidence" value="ECO:0007669"/>
    <property type="project" value="TreeGrafter"/>
</dbReference>
<dbReference type="AlphaFoldDB" id="A0A8S4EQT5"/>
<organism evidence="2 3">
    <name type="scientific">Plutella xylostella</name>
    <name type="common">Diamondback moth</name>
    <name type="synonym">Plutella maculipennis</name>
    <dbReference type="NCBI Taxonomy" id="51655"/>
    <lineage>
        <taxon>Eukaryota</taxon>
        <taxon>Metazoa</taxon>
        <taxon>Ecdysozoa</taxon>
        <taxon>Arthropoda</taxon>
        <taxon>Hexapoda</taxon>
        <taxon>Insecta</taxon>
        <taxon>Pterygota</taxon>
        <taxon>Neoptera</taxon>
        <taxon>Endopterygota</taxon>
        <taxon>Lepidoptera</taxon>
        <taxon>Glossata</taxon>
        <taxon>Ditrysia</taxon>
        <taxon>Yponomeutoidea</taxon>
        <taxon>Plutellidae</taxon>
        <taxon>Plutella</taxon>
    </lineage>
</organism>
<evidence type="ECO:0000256" key="1">
    <source>
        <dbReference type="SAM" id="MobiDB-lite"/>
    </source>
</evidence>
<dbReference type="InterPro" id="IPR052632">
    <property type="entry name" value="MICOS_subunit_Mic19"/>
</dbReference>
<feature type="compositionally biased region" description="Polar residues" evidence="1">
    <location>
        <begin position="1"/>
        <end position="22"/>
    </location>
</feature>
<feature type="region of interest" description="Disordered" evidence="1">
    <location>
        <begin position="1"/>
        <end position="69"/>
    </location>
</feature>
<reference evidence="2" key="1">
    <citation type="submission" date="2020-11" db="EMBL/GenBank/DDBJ databases">
        <authorList>
            <person name="Whiteford S."/>
        </authorList>
    </citation>
    <scope>NUCLEOTIDE SEQUENCE</scope>
</reference>
<dbReference type="PANTHER" id="PTHR21588">
    <property type="entry name" value="COILED-COIL-HELIX-COILED-COIL-HELIX DOMAIN CONTAINING 6"/>
    <property type="match status" value="1"/>
</dbReference>
<feature type="compositionally biased region" description="Pro residues" evidence="1">
    <location>
        <begin position="39"/>
        <end position="54"/>
    </location>
</feature>
<protein>
    <submittedName>
        <fullName evidence="2">(diamondback moth) hypothetical protein</fullName>
    </submittedName>
</protein>
<dbReference type="GO" id="GO:0061617">
    <property type="term" value="C:MICOS complex"/>
    <property type="evidence" value="ECO:0007669"/>
    <property type="project" value="TreeGrafter"/>
</dbReference>